<dbReference type="SUPFAM" id="SSF74650">
    <property type="entry name" value="Galactose mutarotase-like"/>
    <property type="match status" value="1"/>
</dbReference>
<dbReference type="InterPro" id="IPR008183">
    <property type="entry name" value="Aldose_1/G6P_1-epimerase"/>
</dbReference>
<dbReference type="InterPro" id="IPR011013">
    <property type="entry name" value="Gal_mutarotase_sf_dom"/>
</dbReference>
<dbReference type="PANTHER" id="PTHR10091">
    <property type="entry name" value="ALDOSE-1-EPIMERASE"/>
    <property type="match status" value="1"/>
</dbReference>
<dbReference type="EMBL" id="JBHULH010000012">
    <property type="protein sequence ID" value="MFD2568817.1"/>
    <property type="molecule type" value="Genomic_DNA"/>
</dbReference>
<protein>
    <submittedName>
        <fullName evidence="4">Aldose 1-epimerase</fullName>
    </submittedName>
</protein>
<organism evidence="4 5">
    <name type="scientific">Pseudotenacibaculum haliotis</name>
    <dbReference type="NCBI Taxonomy" id="1862138"/>
    <lineage>
        <taxon>Bacteria</taxon>
        <taxon>Pseudomonadati</taxon>
        <taxon>Bacteroidota</taxon>
        <taxon>Flavobacteriia</taxon>
        <taxon>Flavobacteriales</taxon>
        <taxon>Flavobacteriaceae</taxon>
        <taxon>Pseudotenacibaculum</taxon>
    </lineage>
</organism>
<comment type="subunit">
    <text evidence="2">Monomer.</text>
</comment>
<reference evidence="5" key="1">
    <citation type="journal article" date="2019" name="Int. J. Syst. Evol. Microbiol.">
        <title>The Global Catalogue of Microorganisms (GCM) 10K type strain sequencing project: providing services to taxonomists for standard genome sequencing and annotation.</title>
        <authorList>
            <consortium name="The Broad Institute Genomics Platform"/>
            <consortium name="The Broad Institute Genome Sequencing Center for Infectious Disease"/>
            <person name="Wu L."/>
            <person name="Ma J."/>
        </authorList>
    </citation>
    <scope>NUCLEOTIDE SEQUENCE [LARGE SCALE GENOMIC DNA]</scope>
    <source>
        <strain evidence="5">KCTC 52127</strain>
    </source>
</reference>
<dbReference type="Pfam" id="PF01263">
    <property type="entry name" value="Aldose_epim"/>
    <property type="match status" value="1"/>
</dbReference>
<keyword evidence="5" id="KW-1185">Reference proteome</keyword>
<dbReference type="RefSeq" id="WP_379667523.1">
    <property type="nucleotide sequence ID" value="NZ_JBHULH010000012.1"/>
</dbReference>
<comment type="caution">
    <text evidence="4">The sequence shown here is derived from an EMBL/GenBank/DDBJ whole genome shotgun (WGS) entry which is preliminary data.</text>
</comment>
<evidence type="ECO:0000256" key="2">
    <source>
        <dbReference type="ARBA" id="ARBA00011245"/>
    </source>
</evidence>
<dbReference type="InterPro" id="IPR014718">
    <property type="entry name" value="GH-type_carb-bd"/>
</dbReference>
<evidence type="ECO:0000256" key="3">
    <source>
        <dbReference type="ARBA" id="ARBA00022837"/>
    </source>
</evidence>
<comment type="cofactor">
    <cofactor evidence="1">
        <name>Ca(2+)</name>
        <dbReference type="ChEBI" id="CHEBI:29108"/>
    </cofactor>
</comment>
<evidence type="ECO:0000313" key="4">
    <source>
        <dbReference type="EMBL" id="MFD2568817.1"/>
    </source>
</evidence>
<dbReference type="Gene3D" id="2.70.98.10">
    <property type="match status" value="1"/>
</dbReference>
<keyword evidence="3" id="KW-0106">Calcium</keyword>
<dbReference type="PANTHER" id="PTHR10091:SF0">
    <property type="entry name" value="GALACTOSE MUTAROTASE"/>
    <property type="match status" value="1"/>
</dbReference>
<accession>A0ABW5LWU8</accession>
<proteinExistence type="predicted"/>
<dbReference type="Proteomes" id="UP001597508">
    <property type="component" value="Unassembled WGS sequence"/>
</dbReference>
<gene>
    <name evidence="4" type="ORF">ACFSRZ_15685</name>
</gene>
<evidence type="ECO:0000256" key="1">
    <source>
        <dbReference type="ARBA" id="ARBA00001913"/>
    </source>
</evidence>
<evidence type="ECO:0000313" key="5">
    <source>
        <dbReference type="Proteomes" id="UP001597508"/>
    </source>
</evidence>
<name>A0ABW5LWU8_9FLAO</name>
<sequence length="323" mass="36662">MENGKEPDSMMVKYNKMAAFQIKHIPHKSKLLQAVQVSSEEITCEIYPNLGASLQKLEWQGKDIIKGIKSDQKDITVYQDLYSSAPLFPFPGRVDNGSYFFQDKIHRLELNEPERSNAIHGLVAFESFELIQTIQEGNSIKLEFLLSKKKPSTGFPFNFDLKIQYQISGSGIAISFEATNTGSTSFPFGIGWHPYFKSSQLSEATLRFDASHEISYNQNLIPTGRKQHTLPTTFQVGSMELDTCFILETPQLVLQTNEYQLNMQMGSSNQSYVQLYIPEQRDCIAIEPMTCIPNAFNHKKGLLELAPNSNYTYTINLTLCCYE</sequence>